<dbReference type="Proteomes" id="UP000269352">
    <property type="component" value="Unassembled WGS sequence"/>
</dbReference>
<evidence type="ECO:0000259" key="1">
    <source>
        <dbReference type="Pfam" id="PF01844"/>
    </source>
</evidence>
<dbReference type="InterPro" id="IPR002711">
    <property type="entry name" value="HNH"/>
</dbReference>
<dbReference type="GO" id="GO:0008270">
    <property type="term" value="F:zinc ion binding"/>
    <property type="evidence" value="ECO:0007669"/>
    <property type="project" value="InterPro"/>
</dbReference>
<comment type="caution">
    <text evidence="2">The sequence shown here is derived from an EMBL/GenBank/DDBJ whole genome shotgun (WGS) entry which is preliminary data.</text>
</comment>
<dbReference type="Pfam" id="PF01844">
    <property type="entry name" value="HNH"/>
    <property type="match status" value="1"/>
</dbReference>
<evidence type="ECO:0000313" key="3">
    <source>
        <dbReference type="Proteomes" id="UP000269352"/>
    </source>
</evidence>
<dbReference type="InterPro" id="IPR003615">
    <property type="entry name" value="HNH_nuc"/>
</dbReference>
<gene>
    <name evidence="2" type="ORF">NO1_1228</name>
</gene>
<protein>
    <recommendedName>
        <fullName evidence="1">HNH domain-containing protein</fullName>
    </recommendedName>
</protein>
<feature type="domain" description="HNH" evidence="1">
    <location>
        <begin position="60"/>
        <end position="98"/>
    </location>
</feature>
<name>A0A388TB30_TERA1</name>
<reference evidence="2 3" key="1">
    <citation type="journal article" date="2019" name="ISME J.">
        <title>Genome analyses of uncultured TG2/ZB3 bacteria in 'Margulisbacteria' specifically attached to ectosymbiotic spirochetes of protists in the termite gut.</title>
        <authorList>
            <person name="Utami Y.D."/>
            <person name="Kuwahara H."/>
            <person name="Igai K."/>
            <person name="Murakami T."/>
            <person name="Sugaya K."/>
            <person name="Morikawa T."/>
            <person name="Nagura Y."/>
            <person name="Yuki M."/>
            <person name="Deevong P."/>
            <person name="Inoue T."/>
            <person name="Kihara K."/>
            <person name="Lo N."/>
            <person name="Yamada A."/>
            <person name="Ohkuma M."/>
            <person name="Hongoh Y."/>
        </authorList>
    </citation>
    <scope>NUCLEOTIDE SEQUENCE [LARGE SCALE GENOMIC DNA]</scope>
    <source>
        <strain evidence="2">NkOx7-01</strain>
    </source>
</reference>
<dbReference type="CDD" id="cd00085">
    <property type="entry name" value="HNHc"/>
    <property type="match status" value="1"/>
</dbReference>
<dbReference type="GO" id="GO:0004519">
    <property type="term" value="F:endonuclease activity"/>
    <property type="evidence" value="ECO:0007669"/>
    <property type="project" value="InterPro"/>
</dbReference>
<dbReference type="EMBL" id="BGZN01000025">
    <property type="protein sequence ID" value="GBR73977.1"/>
    <property type="molecule type" value="Genomic_DNA"/>
</dbReference>
<accession>A0A388TB30</accession>
<dbReference type="AlphaFoldDB" id="A0A388TB30"/>
<keyword evidence="3" id="KW-1185">Reference proteome</keyword>
<sequence length="122" mass="14180">MPINYKEYHPQWKQISKAIVARGKNQCELCGAPNNQIVFRPVKGSELPRPWYFDGEVDDCGYKGCYTKIILTVHHIDSNKENNSQLNLIALCQKCHLRLDLAKHIYNRRMKRLGIIRKLEAA</sequence>
<dbReference type="GO" id="GO:0003676">
    <property type="term" value="F:nucleic acid binding"/>
    <property type="evidence" value="ECO:0007669"/>
    <property type="project" value="InterPro"/>
</dbReference>
<organism evidence="2 3">
    <name type="scientific">Termititenax aidoneus</name>
    <dbReference type="NCBI Taxonomy" id="2218524"/>
    <lineage>
        <taxon>Bacteria</taxon>
        <taxon>Bacillati</taxon>
        <taxon>Candidatus Margulisiibacteriota</taxon>
        <taxon>Candidatus Termititenacia</taxon>
        <taxon>Candidatus Termititenacales</taxon>
        <taxon>Candidatus Termititenacaceae</taxon>
        <taxon>Candidatus Termititenax</taxon>
    </lineage>
</organism>
<proteinExistence type="predicted"/>
<evidence type="ECO:0000313" key="2">
    <source>
        <dbReference type="EMBL" id="GBR73977.1"/>
    </source>
</evidence>